<feature type="transmembrane region" description="Helical" evidence="5">
    <location>
        <begin position="425"/>
        <end position="448"/>
    </location>
</feature>
<dbReference type="InterPro" id="IPR004853">
    <property type="entry name" value="Sugar_P_trans_dom"/>
</dbReference>
<gene>
    <name evidence="8" type="ORF">C0Q70_07243</name>
</gene>
<dbReference type="InterPro" id="IPR050186">
    <property type="entry name" value="TPT_transporter"/>
</dbReference>
<dbReference type="InterPro" id="IPR007345">
    <property type="entry name" value="Polysacch_pyruvyl_Trfase"/>
</dbReference>
<evidence type="ECO:0000313" key="9">
    <source>
        <dbReference type="Proteomes" id="UP000245119"/>
    </source>
</evidence>
<feature type="transmembrane region" description="Helical" evidence="5">
    <location>
        <begin position="468"/>
        <end position="488"/>
    </location>
</feature>
<reference evidence="8 9" key="1">
    <citation type="submission" date="2018-04" db="EMBL/GenBank/DDBJ databases">
        <title>The genome of golden apple snail Pomacea canaliculata provides insight into stress tolerance and invasive adaptation.</title>
        <authorList>
            <person name="Liu C."/>
            <person name="Liu B."/>
            <person name="Ren Y."/>
            <person name="Zhang Y."/>
            <person name="Wang H."/>
            <person name="Li S."/>
            <person name="Jiang F."/>
            <person name="Yin L."/>
            <person name="Zhang G."/>
            <person name="Qian W."/>
            <person name="Fan W."/>
        </authorList>
    </citation>
    <scope>NUCLEOTIDE SEQUENCE [LARGE SCALE GENOMIC DNA]</scope>
    <source>
        <strain evidence="8">SZHN2017</strain>
        <tissue evidence="8">Muscle</tissue>
    </source>
</reference>
<accession>A0A2T7PEI3</accession>
<feature type="transmembrane region" description="Helical" evidence="5">
    <location>
        <begin position="383"/>
        <end position="404"/>
    </location>
</feature>
<name>A0A2T7PEI3_POMCA</name>
<feature type="transmembrane region" description="Helical" evidence="5">
    <location>
        <begin position="220"/>
        <end position="242"/>
    </location>
</feature>
<feature type="transmembrane region" description="Helical" evidence="5">
    <location>
        <begin position="358"/>
        <end position="377"/>
    </location>
</feature>
<keyword evidence="4 5" id="KW-0472">Membrane</keyword>
<dbReference type="EMBL" id="PZQS01000004">
    <property type="protein sequence ID" value="PVD31825.1"/>
    <property type="molecule type" value="Genomic_DNA"/>
</dbReference>
<keyword evidence="9" id="KW-1185">Reference proteome</keyword>
<dbReference type="OrthoDB" id="6134158at2759"/>
<comment type="subcellular location">
    <subcellularLocation>
        <location evidence="1">Membrane</location>
        <topology evidence="1">Multi-pass membrane protein</topology>
    </subcellularLocation>
</comment>
<dbReference type="SUPFAM" id="SSF103481">
    <property type="entry name" value="Multidrug resistance efflux transporter EmrE"/>
    <property type="match status" value="1"/>
</dbReference>
<dbReference type="PANTHER" id="PTHR11132">
    <property type="entry name" value="SOLUTE CARRIER FAMILY 35"/>
    <property type="match status" value="1"/>
</dbReference>
<keyword evidence="2 5" id="KW-0812">Transmembrane</keyword>
<dbReference type="AlphaFoldDB" id="A0A2T7PEI3"/>
<keyword evidence="3 5" id="KW-1133">Transmembrane helix</keyword>
<protein>
    <recommendedName>
        <fullName evidence="10">Sugar phosphate transporter domain-containing protein</fullName>
    </recommendedName>
</protein>
<evidence type="ECO:0000256" key="2">
    <source>
        <dbReference type="ARBA" id="ARBA00022692"/>
    </source>
</evidence>
<proteinExistence type="predicted"/>
<evidence type="ECO:0000256" key="4">
    <source>
        <dbReference type="ARBA" id="ARBA00023136"/>
    </source>
</evidence>
<dbReference type="Proteomes" id="UP000245119">
    <property type="component" value="Linkage Group LG4"/>
</dbReference>
<organism evidence="8 9">
    <name type="scientific">Pomacea canaliculata</name>
    <name type="common">Golden apple snail</name>
    <dbReference type="NCBI Taxonomy" id="400727"/>
    <lineage>
        <taxon>Eukaryota</taxon>
        <taxon>Metazoa</taxon>
        <taxon>Spiralia</taxon>
        <taxon>Lophotrochozoa</taxon>
        <taxon>Mollusca</taxon>
        <taxon>Gastropoda</taxon>
        <taxon>Caenogastropoda</taxon>
        <taxon>Architaenioglossa</taxon>
        <taxon>Ampullarioidea</taxon>
        <taxon>Ampullariidae</taxon>
        <taxon>Pomacea</taxon>
    </lineage>
</organism>
<evidence type="ECO:0000256" key="5">
    <source>
        <dbReference type="SAM" id="Phobius"/>
    </source>
</evidence>
<feature type="domain" description="Polysaccharide pyruvyl transferase" evidence="7">
    <location>
        <begin position="696"/>
        <end position="937"/>
    </location>
</feature>
<sequence length="992" mass="110368">MPSSQQAWMETDAKDFFVQTQSSKKNKRYGAGHSLTHHLGQLGSQLRLPLDHLTLNIIRNQELYSDNKEQEAREVTPGKNTSSQFPPIFDVIYRCNGGRQNLCDVCYGVHRIPRKSLSVLHDCVSLLIFGLKYHTKPRIIQRQQGTRSTRGHSRKKYVITVPPIFDVIYRCNGGQQNHCDVCYGVHRIQPQSLSVLHDCVSLSNIRDFSESVIKLFFEDWSYFFSIMNLLNAFIAWTVSSYACHHTAKVFLTEVSALTLVLTPVRAAAVLSLVQLLCCCLVTKVSQDKSVIVDDAQVTKTTTKDDKACYYVAMTMHVLSTFLTNWSLARMEAASTLAIKLTEPMVSAIVQWMWLREGLNCHVCVSLPLVVGGALVFVSDDVTLVQKALTSGVMLAMASNVLLAVRNVAIKGLHSGKLNVSLRWMGWNLMGMTAGASCVIVASLSTLAIRRVLSPGTDLAVTSLLLSGAFHVTYSLISTSVILHALDVVSHAMANVIKRMLVVTLLYVSGSRSASGVNAAGLAVASVGLAVYVRGKAAVKAESWRCCPVGANIKDHVYRKLTASNGRCQVLAAALISAALCLSLTSINTLRPLHLTLGYLGADDDQQSLPLTPETQSAPFGLNWPGPPHNATLLSQWAEFLSLDYTQHPFDTDRLAPHLTTNEDVIWEIQRLHMQVMTSLLGGRRHVMLLELSTSENKGDSAITAGEVALLQRLNVTVVFYCSIFMCSDAKLKEAREISRNFTPSSLMILLHGGGNLMGYPQSDILRKKILNLFPDFHCVLLSQSIWIRKDHEKHLNMCRELYSHRENLTIFLRDRQSLGLAQKHFPGTKLMLMPDMAFGLGRVPRTMPPTHDIVWIRRTDGESSHYKIPEIPASLSVQVEDWWKWTTNTGKSPMETAFLIAFNGLSFLQRGRVVITDRLHGHILSVLLGIPHVLIDNPPYFKLSSFRRTWTAGLSNTVLVTTGEEALEKAQELLQRYESSLPPIMTYWEAKY</sequence>
<dbReference type="InterPro" id="IPR037185">
    <property type="entry name" value="EmrE-like"/>
</dbReference>
<evidence type="ECO:0000256" key="1">
    <source>
        <dbReference type="ARBA" id="ARBA00004141"/>
    </source>
</evidence>
<dbReference type="Pfam" id="PF04230">
    <property type="entry name" value="PS_pyruv_trans"/>
    <property type="match status" value="1"/>
</dbReference>
<evidence type="ECO:0000259" key="6">
    <source>
        <dbReference type="Pfam" id="PF03151"/>
    </source>
</evidence>
<dbReference type="Pfam" id="PF03151">
    <property type="entry name" value="TPT"/>
    <property type="match status" value="1"/>
</dbReference>
<evidence type="ECO:0000259" key="7">
    <source>
        <dbReference type="Pfam" id="PF04230"/>
    </source>
</evidence>
<comment type="caution">
    <text evidence="8">The sequence shown here is derived from an EMBL/GenBank/DDBJ whole genome shotgun (WGS) entry which is preliminary data.</text>
</comment>
<feature type="domain" description="Sugar phosphate transporter" evidence="6">
    <location>
        <begin position="260"/>
        <end position="531"/>
    </location>
</feature>
<evidence type="ECO:0000256" key="3">
    <source>
        <dbReference type="ARBA" id="ARBA00022989"/>
    </source>
</evidence>
<feature type="transmembrane region" description="Helical" evidence="5">
    <location>
        <begin position="567"/>
        <end position="586"/>
    </location>
</feature>
<dbReference type="GO" id="GO:0016020">
    <property type="term" value="C:membrane"/>
    <property type="evidence" value="ECO:0007669"/>
    <property type="project" value="UniProtKB-SubCell"/>
</dbReference>
<evidence type="ECO:0008006" key="10">
    <source>
        <dbReference type="Google" id="ProtNLM"/>
    </source>
</evidence>
<evidence type="ECO:0000313" key="8">
    <source>
        <dbReference type="EMBL" id="PVD31825.1"/>
    </source>
</evidence>